<dbReference type="Gene3D" id="3.60.130.10">
    <property type="entry name" value="Clavaminate synthase-like"/>
    <property type="match status" value="1"/>
</dbReference>
<dbReference type="NCBIfam" id="NF041363">
    <property type="entry name" value="GntD_guanitoxin"/>
    <property type="match status" value="1"/>
</dbReference>
<comment type="similarity">
    <text evidence="1">Belongs to the clavaminate synthase family.</text>
</comment>
<keyword evidence="2" id="KW-0479">Metal-binding</keyword>
<evidence type="ECO:0000313" key="8">
    <source>
        <dbReference type="Proteomes" id="UP001596154"/>
    </source>
</evidence>
<dbReference type="InterPro" id="IPR003819">
    <property type="entry name" value="TauD/TfdA-like"/>
</dbReference>
<name>A0ABW0UQN8_9ACTN</name>
<comment type="caution">
    <text evidence="7">The sequence shown here is derived from an EMBL/GenBank/DDBJ whole genome shotgun (WGS) entry which is preliminary data.</text>
</comment>
<dbReference type="PIRSF" id="PIRSF019543">
    <property type="entry name" value="Clavaminate_syn"/>
    <property type="match status" value="1"/>
</dbReference>
<feature type="region of interest" description="Disordered" evidence="5">
    <location>
        <begin position="1"/>
        <end position="32"/>
    </location>
</feature>
<dbReference type="Pfam" id="PF02668">
    <property type="entry name" value="TauD"/>
    <property type="match status" value="1"/>
</dbReference>
<dbReference type="SUPFAM" id="SSF51197">
    <property type="entry name" value="Clavaminate synthase-like"/>
    <property type="match status" value="1"/>
</dbReference>
<evidence type="ECO:0000256" key="3">
    <source>
        <dbReference type="ARBA" id="ARBA00023002"/>
    </source>
</evidence>
<feature type="compositionally biased region" description="Low complexity" evidence="5">
    <location>
        <begin position="19"/>
        <end position="31"/>
    </location>
</feature>
<proteinExistence type="inferred from homology"/>
<evidence type="ECO:0000256" key="2">
    <source>
        <dbReference type="ARBA" id="ARBA00022723"/>
    </source>
</evidence>
<keyword evidence="4" id="KW-0408">Iron</keyword>
<evidence type="ECO:0000256" key="1">
    <source>
        <dbReference type="ARBA" id="ARBA00008425"/>
    </source>
</evidence>
<reference evidence="8" key="1">
    <citation type="journal article" date="2019" name="Int. J. Syst. Evol. Microbiol.">
        <title>The Global Catalogue of Microorganisms (GCM) 10K type strain sequencing project: providing services to taxonomists for standard genome sequencing and annotation.</title>
        <authorList>
            <consortium name="The Broad Institute Genomics Platform"/>
            <consortium name="The Broad Institute Genome Sequencing Center for Infectious Disease"/>
            <person name="Wu L."/>
            <person name="Ma J."/>
        </authorList>
    </citation>
    <scope>NUCLEOTIDE SEQUENCE [LARGE SCALE GENOMIC DNA]</scope>
    <source>
        <strain evidence="8">CGMCC 4.7248</strain>
    </source>
</reference>
<dbReference type="InterPro" id="IPR053447">
    <property type="entry name" value="Alpha-KG_dependent_hydroxylase"/>
</dbReference>
<keyword evidence="3" id="KW-0560">Oxidoreductase</keyword>
<protein>
    <submittedName>
        <fullName evidence="7">Guanitoxin biosynthesis L-enduracididine beta-hydroxylase GntD</fullName>
    </submittedName>
</protein>
<dbReference type="InterPro" id="IPR014503">
    <property type="entry name" value="Clavaminate_syn-like"/>
</dbReference>
<evidence type="ECO:0000256" key="5">
    <source>
        <dbReference type="SAM" id="MobiDB-lite"/>
    </source>
</evidence>
<gene>
    <name evidence="7" type="primary">gntD</name>
    <name evidence="7" type="ORF">ACFPZJ_16590</name>
</gene>
<keyword evidence="8" id="KW-1185">Reference proteome</keyword>
<feature type="domain" description="TauD/TfdA-like" evidence="6">
    <location>
        <begin position="171"/>
        <end position="348"/>
    </location>
</feature>
<dbReference type="RefSeq" id="WP_381021860.1">
    <property type="nucleotide sequence ID" value="NZ_JBHSNY010000005.1"/>
</dbReference>
<evidence type="ECO:0000313" key="7">
    <source>
        <dbReference type="EMBL" id="MFC5635378.1"/>
    </source>
</evidence>
<accession>A0ABW0UQN8</accession>
<evidence type="ECO:0000256" key="4">
    <source>
        <dbReference type="ARBA" id="ARBA00023004"/>
    </source>
</evidence>
<organism evidence="7 8">
    <name type="scientific">Streptomyces bullii</name>
    <dbReference type="NCBI Taxonomy" id="349910"/>
    <lineage>
        <taxon>Bacteria</taxon>
        <taxon>Bacillati</taxon>
        <taxon>Actinomycetota</taxon>
        <taxon>Actinomycetes</taxon>
        <taxon>Kitasatosporales</taxon>
        <taxon>Streptomycetaceae</taxon>
        <taxon>Streptomyces</taxon>
    </lineage>
</organism>
<dbReference type="EMBL" id="JBHSNY010000005">
    <property type="protein sequence ID" value="MFC5635378.1"/>
    <property type="molecule type" value="Genomic_DNA"/>
</dbReference>
<dbReference type="InterPro" id="IPR042098">
    <property type="entry name" value="TauD-like_sf"/>
</dbReference>
<evidence type="ECO:0000259" key="6">
    <source>
        <dbReference type="Pfam" id="PF02668"/>
    </source>
</evidence>
<dbReference type="Proteomes" id="UP001596154">
    <property type="component" value="Unassembled WGS sequence"/>
</dbReference>
<sequence>MTTLVVPTGEDTDMTQTLPTPRASRPAAATPGPLDAPAEFHLDADEVAELEAAAHKLGETCTTPTLPDFYDQAQAAEELLPARLRTFLTTYRRTERSAACLVHGFPVDDARIGPTPRHWRDAVQGESARAQELWLALCGLALGDPFGWATLQDGRIIQNILPIRGDEDRQSGHGSETLLEFHTEDGFHPNRCDYLLLFGLRNPDRVPTIVASVRDVRLDARDRTVLAEDRFHIMPDTEHIRQLETYAPGHPALPRLRGMRDRPVPTAVLSGDRLNPYLRIDRPFMNVLPGDTEAEAALDRLMAELQRVQQDVVVGPGSLLVVDNYRAVHGRRPFTARYDGTDRWLKKLTVSRNLRRNFSGYALDHHRVIV</sequence>